<sequence>MLPLPLQPPLPPPQLPQPPSPLLEPKTTDTSHPFVPPEPPTEDQPPHTLGLCGSLAQQAPAPACLPAPYWPTRVLRAPGLPGAPGDGSVPPSAPAPSLALGIACHLAGPGSGPHPAATPAAHPLAPCPPPIKRKLGWPQRFPPSVLSLDGPLVWLPVGAPFGRDLLLPSGQPQPSVFPSTHDPRMVTLDFWKAGIPAPPPPLPPQPPLPPSPIEPTKLPFKELDNQWPSKAIPPSSRGHDEVTEEYMELAKSQGLWRRPHKKCHVDLVPPAGLPELSPTLPFWPHLEFEEMTILYDIWNGGIDEENICFLCVTCE</sequence>
<dbReference type="Proteomes" id="UP001266305">
    <property type="component" value="Unassembled WGS sequence"/>
</dbReference>
<dbReference type="EMBL" id="JASSZA010000011">
    <property type="protein sequence ID" value="KAK2098311.1"/>
    <property type="molecule type" value="Genomic_DNA"/>
</dbReference>
<organism evidence="2 3">
    <name type="scientific">Saguinus oedipus</name>
    <name type="common">Cotton-top tamarin</name>
    <name type="synonym">Oedipomidas oedipus</name>
    <dbReference type="NCBI Taxonomy" id="9490"/>
    <lineage>
        <taxon>Eukaryota</taxon>
        <taxon>Metazoa</taxon>
        <taxon>Chordata</taxon>
        <taxon>Craniata</taxon>
        <taxon>Vertebrata</taxon>
        <taxon>Euteleostomi</taxon>
        <taxon>Mammalia</taxon>
        <taxon>Eutheria</taxon>
        <taxon>Euarchontoglires</taxon>
        <taxon>Primates</taxon>
        <taxon>Haplorrhini</taxon>
        <taxon>Platyrrhini</taxon>
        <taxon>Cebidae</taxon>
        <taxon>Callitrichinae</taxon>
        <taxon>Saguinus</taxon>
    </lineage>
</organism>
<protein>
    <submittedName>
        <fullName evidence="2">Uncharacterized protein</fullName>
    </submittedName>
</protein>
<accession>A0ABQ9UMK5</accession>
<reference evidence="2 3" key="1">
    <citation type="submission" date="2023-05" db="EMBL/GenBank/DDBJ databases">
        <title>B98-5 Cell Line De Novo Hybrid Assembly: An Optical Mapping Approach.</title>
        <authorList>
            <person name="Kananen K."/>
            <person name="Auerbach J.A."/>
            <person name="Kautto E."/>
            <person name="Blachly J.S."/>
        </authorList>
    </citation>
    <scope>NUCLEOTIDE SEQUENCE [LARGE SCALE GENOMIC DNA]</scope>
    <source>
        <strain evidence="2">B95-8</strain>
        <tissue evidence="2">Cell line</tissue>
    </source>
</reference>
<evidence type="ECO:0000256" key="1">
    <source>
        <dbReference type="SAM" id="MobiDB-lite"/>
    </source>
</evidence>
<proteinExistence type="predicted"/>
<gene>
    <name evidence="2" type="ORF">P7K49_023762</name>
</gene>
<keyword evidence="3" id="KW-1185">Reference proteome</keyword>
<feature type="compositionally biased region" description="Pro residues" evidence="1">
    <location>
        <begin position="34"/>
        <end position="43"/>
    </location>
</feature>
<feature type="region of interest" description="Disordered" evidence="1">
    <location>
        <begin position="1"/>
        <end position="53"/>
    </location>
</feature>
<evidence type="ECO:0000313" key="3">
    <source>
        <dbReference type="Proteomes" id="UP001266305"/>
    </source>
</evidence>
<evidence type="ECO:0000313" key="2">
    <source>
        <dbReference type="EMBL" id="KAK2098311.1"/>
    </source>
</evidence>
<name>A0ABQ9UMK5_SAGOE</name>
<feature type="compositionally biased region" description="Pro residues" evidence="1">
    <location>
        <begin position="1"/>
        <end position="22"/>
    </location>
</feature>
<comment type="caution">
    <text evidence="2">The sequence shown here is derived from an EMBL/GenBank/DDBJ whole genome shotgun (WGS) entry which is preliminary data.</text>
</comment>